<dbReference type="FunFam" id="3.30.1600.10:FF:000013">
    <property type="entry name" value="NAD-dependent protein deacetylase sirtuin-1"/>
    <property type="match status" value="2"/>
</dbReference>
<dbReference type="PANTHER" id="PTHR11085:SF9">
    <property type="entry name" value="NAD-DEPENDENT PROTEIN DEACETYLASE SIRTUIN-1"/>
    <property type="match status" value="1"/>
</dbReference>
<organism evidence="13">
    <name type="scientific">Phallusia mammillata</name>
    <dbReference type="NCBI Taxonomy" id="59560"/>
    <lineage>
        <taxon>Eukaryota</taxon>
        <taxon>Metazoa</taxon>
        <taxon>Chordata</taxon>
        <taxon>Tunicata</taxon>
        <taxon>Ascidiacea</taxon>
        <taxon>Phlebobranchia</taxon>
        <taxon>Ascidiidae</taxon>
        <taxon>Phallusia</taxon>
    </lineage>
</organism>
<dbReference type="GO" id="GO:0051239">
    <property type="term" value="P:regulation of multicellular organismal process"/>
    <property type="evidence" value="ECO:0007669"/>
    <property type="project" value="UniProtKB-ARBA"/>
</dbReference>
<dbReference type="GO" id="GO:0002039">
    <property type="term" value="F:p53 binding"/>
    <property type="evidence" value="ECO:0007669"/>
    <property type="project" value="TreeGrafter"/>
</dbReference>
<feature type="compositionally biased region" description="Acidic residues" evidence="11">
    <location>
        <begin position="658"/>
        <end position="672"/>
    </location>
</feature>
<accession>A0A6F9DSU0</accession>
<feature type="region of interest" description="Disordered" evidence="11">
    <location>
        <begin position="1"/>
        <end position="31"/>
    </location>
</feature>
<comment type="similarity">
    <text evidence="3">Belongs to the sirtuin family. Class I subfamily.</text>
</comment>
<feature type="region of interest" description="Disordered" evidence="11">
    <location>
        <begin position="64"/>
        <end position="86"/>
    </location>
</feature>
<evidence type="ECO:0000256" key="9">
    <source>
        <dbReference type="ARBA" id="ARBA00023242"/>
    </source>
</evidence>
<dbReference type="InterPro" id="IPR003000">
    <property type="entry name" value="Sirtuin"/>
</dbReference>
<dbReference type="CDD" id="cd01408">
    <property type="entry name" value="SIRT1"/>
    <property type="match status" value="1"/>
</dbReference>
<keyword evidence="6 10" id="KW-0479">Metal-binding</keyword>
<dbReference type="GO" id="GO:0005637">
    <property type="term" value="C:nuclear inner membrane"/>
    <property type="evidence" value="ECO:0007669"/>
    <property type="project" value="TreeGrafter"/>
</dbReference>
<dbReference type="GO" id="GO:0070403">
    <property type="term" value="F:NAD+ binding"/>
    <property type="evidence" value="ECO:0007669"/>
    <property type="project" value="InterPro"/>
</dbReference>
<evidence type="ECO:0000256" key="1">
    <source>
        <dbReference type="ARBA" id="ARBA00001947"/>
    </source>
</evidence>
<dbReference type="GO" id="GO:0003714">
    <property type="term" value="F:transcription corepressor activity"/>
    <property type="evidence" value="ECO:0007669"/>
    <property type="project" value="TreeGrafter"/>
</dbReference>
<feature type="binding site" evidence="10">
    <location>
        <position position="305"/>
    </location>
    <ligand>
        <name>Zn(2+)</name>
        <dbReference type="ChEBI" id="CHEBI:29105"/>
    </ligand>
</feature>
<dbReference type="Gene3D" id="3.30.1600.10">
    <property type="entry name" value="SIR2/SIRT2 'Small Domain"/>
    <property type="match status" value="1"/>
</dbReference>
<reference evidence="13" key="1">
    <citation type="submission" date="2020-04" db="EMBL/GenBank/DDBJ databases">
        <authorList>
            <person name="Neveu A P."/>
        </authorList>
    </citation>
    <scope>NUCLEOTIDE SEQUENCE</scope>
    <source>
        <tissue evidence="13">Whole embryo</tissue>
    </source>
</reference>
<keyword evidence="7 10" id="KW-0862">Zinc</keyword>
<dbReference type="GO" id="GO:0017136">
    <property type="term" value="F:histone deacetylase activity, NAD-dependent"/>
    <property type="evidence" value="ECO:0007669"/>
    <property type="project" value="TreeGrafter"/>
</dbReference>
<dbReference type="PANTHER" id="PTHR11085">
    <property type="entry name" value="NAD-DEPENDENT PROTEIN DEACYLASE SIRTUIN-5, MITOCHONDRIAL-RELATED"/>
    <property type="match status" value="1"/>
</dbReference>
<feature type="compositionally biased region" description="Basic and acidic residues" evidence="11">
    <location>
        <begin position="711"/>
        <end position="721"/>
    </location>
</feature>
<feature type="compositionally biased region" description="Polar residues" evidence="11">
    <location>
        <begin position="510"/>
        <end position="536"/>
    </location>
</feature>
<feature type="compositionally biased region" description="Polar residues" evidence="11">
    <location>
        <begin position="575"/>
        <end position="590"/>
    </location>
</feature>
<protein>
    <recommendedName>
        <fullName evidence="4">protein acetyllysine N-acetyltransferase</fullName>
        <ecNumber evidence="4">2.3.1.286</ecNumber>
    </recommendedName>
</protein>
<dbReference type="EC" id="2.3.1.286" evidence="4"/>
<evidence type="ECO:0000313" key="13">
    <source>
        <dbReference type="EMBL" id="CAB3266078.1"/>
    </source>
</evidence>
<sequence>MESFCENSCGTPVKKRRTVDNDNKCDTKDSDFEKPSNILMGATVEGKKEIDRKLLDCEPTDKIQHSADCETEPSSPASSTASESDWHPSSSGCYKWMHEQMLAGTDPREILQKILPTVEDIPQEIDNWSLWRLVIHMMSEPPRRSKLPNINTFSDAVNLIRSSKKIIVLTGAGVSVSCGIPDFRSRDGVYARLAVDFPDLPSPESMFDISYFRQDPRPFFKFAKEIYPGQYKPSRIHRFIAMLDSTGRLLRNYTQNIDTLEQVAGIKNVVQCHGSFATASCQICKYKTDCETIREDIFNQVIPRCPNCTGDEPGILKPDIVFFGENLPDHFHRQMVADKEEADLLIVIGSALKVRPVALIPSSIPAEVPQILINREALNHLTFDVDLLGDGDTIVAEICRSLGDEFASLVEDTEELNEITSLPDASNTPEKQVSEQHDSTVETPDTSVFKSKCDMTSSSNGDVITETTLQENREENLPLTDKQQKTSKVLQTVNSGNRDAFDSNHDMISGENSENVTSCESSSNVSQKNAVITGSTNHDHAVNGTGNEAARDTSRNAPMNVDKIDDQTSNHEIIKNSTDSESIAEISQNDSYKKKLHDREDKTVSSQDVNSKEDSAEKIAMRGFWQSRWKQSISKRLPAGCYYYDGKHRYIFPGAEVPPEEESDSSSDEDDSNGTSSSEDSVTGVSPLRRHPLPQRPRANQWHSATSSHSLDTEDATKVIDRPPTTPI</sequence>
<dbReference type="Pfam" id="PF02146">
    <property type="entry name" value="SIR2"/>
    <property type="match status" value="1"/>
</dbReference>
<dbReference type="SUPFAM" id="SSF52467">
    <property type="entry name" value="DHS-like NAD/FAD-binding domain"/>
    <property type="match status" value="1"/>
</dbReference>
<feature type="compositionally biased region" description="Polar residues" evidence="11">
    <location>
        <begin position="486"/>
        <end position="497"/>
    </location>
</feature>
<comment type="subcellular location">
    <subcellularLocation>
        <location evidence="2">Nucleus</location>
    </subcellularLocation>
</comment>
<dbReference type="GO" id="GO:0033553">
    <property type="term" value="C:rDNA heterochromatin"/>
    <property type="evidence" value="ECO:0007669"/>
    <property type="project" value="TreeGrafter"/>
</dbReference>
<feature type="active site" description="Proton acceptor" evidence="10">
    <location>
        <position position="273"/>
    </location>
</feature>
<evidence type="ECO:0000256" key="8">
    <source>
        <dbReference type="ARBA" id="ARBA00023027"/>
    </source>
</evidence>
<feature type="region of interest" description="Disordered" evidence="11">
    <location>
        <begin position="467"/>
        <end position="615"/>
    </location>
</feature>
<feature type="domain" description="Deacetylase sirtuin-type" evidence="12">
    <location>
        <begin position="146"/>
        <end position="405"/>
    </location>
</feature>
<feature type="binding site" evidence="10">
    <location>
        <position position="308"/>
    </location>
    <ligand>
        <name>Zn(2+)</name>
        <dbReference type="ChEBI" id="CHEBI:29105"/>
    </ligand>
</feature>
<keyword evidence="9" id="KW-0539">Nucleus</keyword>
<gene>
    <name evidence="13" type="primary">Sirt1</name>
</gene>
<dbReference type="InterPro" id="IPR026591">
    <property type="entry name" value="Sirtuin_cat_small_dom_sf"/>
</dbReference>
<evidence type="ECO:0000256" key="6">
    <source>
        <dbReference type="ARBA" id="ARBA00022723"/>
    </source>
</evidence>
<feature type="region of interest" description="Disordered" evidence="11">
    <location>
        <begin position="421"/>
        <end position="445"/>
    </location>
</feature>
<feature type="compositionally biased region" description="Basic and acidic residues" evidence="11">
    <location>
        <begin position="18"/>
        <end position="31"/>
    </location>
</feature>
<dbReference type="GO" id="GO:0046872">
    <property type="term" value="F:metal ion binding"/>
    <property type="evidence" value="ECO:0007669"/>
    <property type="project" value="UniProtKB-KW"/>
</dbReference>
<feature type="compositionally biased region" description="Polar residues" evidence="11">
    <location>
        <begin position="1"/>
        <end position="10"/>
    </location>
</feature>
<evidence type="ECO:0000256" key="3">
    <source>
        <dbReference type="ARBA" id="ARBA00006924"/>
    </source>
</evidence>
<keyword evidence="8" id="KW-0520">NAD</keyword>
<feature type="binding site" evidence="10">
    <location>
        <position position="281"/>
    </location>
    <ligand>
        <name>Zn(2+)</name>
        <dbReference type="ChEBI" id="CHEBI:29105"/>
    </ligand>
</feature>
<feature type="compositionally biased region" description="Basic and acidic residues" evidence="11">
    <location>
        <begin position="562"/>
        <end position="574"/>
    </location>
</feature>
<evidence type="ECO:0000256" key="7">
    <source>
        <dbReference type="ARBA" id="ARBA00022833"/>
    </source>
</evidence>
<dbReference type="GO" id="GO:0005654">
    <property type="term" value="C:nucleoplasm"/>
    <property type="evidence" value="ECO:0007669"/>
    <property type="project" value="TreeGrafter"/>
</dbReference>
<evidence type="ECO:0000256" key="4">
    <source>
        <dbReference type="ARBA" id="ARBA00012928"/>
    </source>
</evidence>
<dbReference type="Gene3D" id="3.40.50.1220">
    <property type="entry name" value="TPP-binding domain"/>
    <property type="match status" value="1"/>
</dbReference>
<evidence type="ECO:0000256" key="5">
    <source>
        <dbReference type="ARBA" id="ARBA00022679"/>
    </source>
</evidence>
<evidence type="ECO:0000256" key="11">
    <source>
        <dbReference type="SAM" id="MobiDB-lite"/>
    </source>
</evidence>
<feature type="compositionally biased region" description="Polar residues" evidence="11">
    <location>
        <begin position="421"/>
        <end position="431"/>
    </location>
</feature>
<evidence type="ECO:0000256" key="10">
    <source>
        <dbReference type="PROSITE-ProRule" id="PRU00236"/>
    </source>
</evidence>
<dbReference type="InterPro" id="IPR026590">
    <property type="entry name" value="Ssirtuin_cat_dom"/>
</dbReference>
<evidence type="ECO:0000259" key="12">
    <source>
        <dbReference type="PROSITE" id="PS50305"/>
    </source>
</evidence>
<feature type="binding site" evidence="10">
    <location>
        <position position="284"/>
    </location>
    <ligand>
        <name>Zn(2+)</name>
        <dbReference type="ChEBI" id="CHEBI:29105"/>
    </ligand>
</feature>
<name>A0A6F9DSU0_9ASCI</name>
<dbReference type="InterPro" id="IPR050134">
    <property type="entry name" value="NAD-dep_sirtuin_deacylases"/>
</dbReference>
<feature type="compositionally biased region" description="Basic and acidic residues" evidence="11">
    <location>
        <begin position="591"/>
        <end position="603"/>
    </location>
</feature>
<dbReference type="PROSITE" id="PS50305">
    <property type="entry name" value="SIRTUIN"/>
    <property type="match status" value="1"/>
</dbReference>
<proteinExistence type="evidence at transcript level"/>
<dbReference type="GO" id="GO:0050793">
    <property type="term" value="P:regulation of developmental process"/>
    <property type="evidence" value="ECO:0007669"/>
    <property type="project" value="UniProtKB-ARBA"/>
</dbReference>
<dbReference type="InterPro" id="IPR029035">
    <property type="entry name" value="DHS-like_NAD/FAD-binding_dom"/>
</dbReference>
<feature type="compositionally biased region" description="Low complexity" evidence="11">
    <location>
        <begin position="72"/>
        <end position="83"/>
    </location>
</feature>
<dbReference type="EMBL" id="LR790216">
    <property type="protein sequence ID" value="CAB3266078.1"/>
    <property type="molecule type" value="mRNA"/>
</dbReference>
<evidence type="ECO:0000256" key="2">
    <source>
        <dbReference type="ARBA" id="ARBA00004123"/>
    </source>
</evidence>
<keyword evidence="5" id="KW-0808">Transferase</keyword>
<dbReference type="AlphaFoldDB" id="A0A6F9DSU0"/>
<comment type="cofactor">
    <cofactor evidence="1">
        <name>Zn(2+)</name>
        <dbReference type="ChEBI" id="CHEBI:29105"/>
    </cofactor>
</comment>
<feature type="compositionally biased region" description="Polar residues" evidence="11">
    <location>
        <begin position="701"/>
        <end position="710"/>
    </location>
</feature>
<feature type="region of interest" description="Disordered" evidence="11">
    <location>
        <begin position="654"/>
        <end position="728"/>
    </location>
</feature>